<gene>
    <name evidence="2" type="ORF">SLEP1_g55495</name>
</gene>
<organism evidence="2 3">
    <name type="scientific">Rubroshorea leprosula</name>
    <dbReference type="NCBI Taxonomy" id="152421"/>
    <lineage>
        <taxon>Eukaryota</taxon>
        <taxon>Viridiplantae</taxon>
        <taxon>Streptophyta</taxon>
        <taxon>Embryophyta</taxon>
        <taxon>Tracheophyta</taxon>
        <taxon>Spermatophyta</taxon>
        <taxon>Magnoliopsida</taxon>
        <taxon>eudicotyledons</taxon>
        <taxon>Gunneridae</taxon>
        <taxon>Pentapetalae</taxon>
        <taxon>rosids</taxon>
        <taxon>malvids</taxon>
        <taxon>Malvales</taxon>
        <taxon>Dipterocarpaceae</taxon>
        <taxon>Rubroshorea</taxon>
    </lineage>
</organism>
<feature type="region of interest" description="Disordered" evidence="1">
    <location>
        <begin position="188"/>
        <end position="209"/>
    </location>
</feature>
<keyword evidence="3" id="KW-1185">Reference proteome</keyword>
<name>A0AAV5MFN3_9ROSI</name>
<dbReference type="PANTHER" id="PTHR35486:SF1">
    <property type="entry name" value="OS02G0689500 PROTEIN"/>
    <property type="match status" value="1"/>
</dbReference>
<proteinExistence type="predicted"/>
<dbReference type="Proteomes" id="UP001054252">
    <property type="component" value="Unassembled WGS sequence"/>
</dbReference>
<accession>A0AAV5MFN3</accession>
<dbReference type="AlphaFoldDB" id="A0AAV5MFN3"/>
<evidence type="ECO:0000313" key="2">
    <source>
        <dbReference type="EMBL" id="GKV48691.1"/>
    </source>
</evidence>
<comment type="caution">
    <text evidence="2">The sequence shown here is derived from an EMBL/GenBank/DDBJ whole genome shotgun (WGS) entry which is preliminary data.</text>
</comment>
<dbReference type="PANTHER" id="PTHR35486">
    <property type="entry name" value="EXPRESSED PROTEIN"/>
    <property type="match status" value="1"/>
</dbReference>
<protein>
    <submittedName>
        <fullName evidence="2">Uncharacterized protein</fullName>
    </submittedName>
</protein>
<dbReference type="EMBL" id="BPVZ01000267">
    <property type="protein sequence ID" value="GKV48691.1"/>
    <property type="molecule type" value="Genomic_DNA"/>
</dbReference>
<feature type="region of interest" description="Disordered" evidence="1">
    <location>
        <begin position="125"/>
        <end position="151"/>
    </location>
</feature>
<evidence type="ECO:0000313" key="3">
    <source>
        <dbReference type="Proteomes" id="UP001054252"/>
    </source>
</evidence>
<sequence length="209" mass="23991">MQWQINPSVKVDIIIPLTFNRPFICPFSVFDVAFFAEMDAEMSLGPTTTSSASIALFRSRSDKLNLDPRVDPHRDSYEEPLSPPSSSWFSTIFSRRWKKQQSRMFYMDMEELVVGERRSCRVVNRGMSPVRSENTEDEGGDRATYGSSQEASPRWRWRRTLVACRRGKAACEQGRNVSRLAFCMSPLVVPPSQHPSQQKKPHQTRRRGG</sequence>
<evidence type="ECO:0000256" key="1">
    <source>
        <dbReference type="SAM" id="MobiDB-lite"/>
    </source>
</evidence>
<feature type="compositionally biased region" description="Basic residues" evidence="1">
    <location>
        <begin position="197"/>
        <end position="209"/>
    </location>
</feature>
<reference evidence="2 3" key="1">
    <citation type="journal article" date="2021" name="Commun. Biol.">
        <title>The genome of Shorea leprosula (Dipterocarpaceae) highlights the ecological relevance of drought in aseasonal tropical rainforests.</title>
        <authorList>
            <person name="Ng K.K.S."/>
            <person name="Kobayashi M.J."/>
            <person name="Fawcett J.A."/>
            <person name="Hatakeyama M."/>
            <person name="Paape T."/>
            <person name="Ng C.H."/>
            <person name="Ang C.C."/>
            <person name="Tnah L.H."/>
            <person name="Lee C.T."/>
            <person name="Nishiyama T."/>
            <person name="Sese J."/>
            <person name="O'Brien M.J."/>
            <person name="Copetti D."/>
            <person name="Mohd Noor M.I."/>
            <person name="Ong R.C."/>
            <person name="Putra M."/>
            <person name="Sireger I.Z."/>
            <person name="Indrioko S."/>
            <person name="Kosugi Y."/>
            <person name="Izuno A."/>
            <person name="Isagi Y."/>
            <person name="Lee S.L."/>
            <person name="Shimizu K.K."/>
        </authorList>
    </citation>
    <scope>NUCLEOTIDE SEQUENCE [LARGE SCALE GENOMIC DNA]</scope>
    <source>
        <strain evidence="2">214</strain>
    </source>
</reference>